<proteinExistence type="predicted"/>
<dbReference type="KEGG" id="gog:C1280_24095"/>
<organism evidence="1 2">
    <name type="scientific">Gemmata obscuriglobus</name>
    <dbReference type="NCBI Taxonomy" id="114"/>
    <lineage>
        <taxon>Bacteria</taxon>
        <taxon>Pseudomonadati</taxon>
        <taxon>Planctomycetota</taxon>
        <taxon>Planctomycetia</taxon>
        <taxon>Gemmatales</taxon>
        <taxon>Gemmataceae</taxon>
        <taxon>Gemmata</taxon>
    </lineage>
</organism>
<dbReference type="AlphaFoldDB" id="A0A2Z3HEQ4"/>
<sequence length="147" mass="16096">MKEIEIGGKQYRLTPITAQDYALVAEEYRASRPDPVKQLLETANDLPEGLRDDFVKKHLDQAFEEKKRAGAINDAAFQGYLSTVEGGTKLFVRTLRKYQPGLTAKEAGDIFWEGVAEHGDGFLDGLVPKGVAGAHVRGRRGKGVLPG</sequence>
<evidence type="ECO:0000313" key="1">
    <source>
        <dbReference type="EMBL" id="AWM39780.1"/>
    </source>
</evidence>
<evidence type="ECO:0000313" key="2">
    <source>
        <dbReference type="Proteomes" id="UP000245802"/>
    </source>
</evidence>
<name>A0A2Z3HEQ4_9BACT</name>
<protein>
    <submittedName>
        <fullName evidence="1">Uncharacterized protein</fullName>
    </submittedName>
</protein>
<keyword evidence="2" id="KW-1185">Reference proteome</keyword>
<dbReference type="Proteomes" id="UP000245802">
    <property type="component" value="Chromosome"/>
</dbReference>
<accession>A0A2Z3HEQ4</accession>
<reference evidence="1 2" key="1">
    <citation type="submission" date="2018-01" db="EMBL/GenBank/DDBJ databases">
        <title>G. obscuriglobus.</title>
        <authorList>
            <person name="Franke J."/>
            <person name="Blomberg W."/>
            <person name="Selmecki A."/>
        </authorList>
    </citation>
    <scope>NUCLEOTIDE SEQUENCE [LARGE SCALE GENOMIC DNA]</scope>
    <source>
        <strain evidence="1 2">DSM 5831</strain>
    </source>
</reference>
<gene>
    <name evidence="1" type="ORF">C1280_24095</name>
</gene>
<dbReference type="RefSeq" id="WP_010035128.1">
    <property type="nucleotide sequence ID" value="NZ_CP025958.1"/>
</dbReference>
<dbReference type="EMBL" id="CP025958">
    <property type="protein sequence ID" value="AWM39780.1"/>
    <property type="molecule type" value="Genomic_DNA"/>
</dbReference>